<dbReference type="STRING" id="45607.A0A2T0FHD1"/>
<dbReference type="GO" id="GO:0008477">
    <property type="term" value="F:purine nucleosidase activity"/>
    <property type="evidence" value="ECO:0007669"/>
    <property type="project" value="TreeGrafter"/>
</dbReference>
<dbReference type="GO" id="GO:0006152">
    <property type="term" value="P:purine nucleoside catabolic process"/>
    <property type="evidence" value="ECO:0007669"/>
    <property type="project" value="TreeGrafter"/>
</dbReference>
<dbReference type="Pfam" id="PF01156">
    <property type="entry name" value="IU_nuc_hydro"/>
    <property type="match status" value="1"/>
</dbReference>
<evidence type="ECO:0000256" key="1">
    <source>
        <dbReference type="ARBA" id="ARBA00009176"/>
    </source>
</evidence>
<keyword evidence="6" id="KW-1185">Reference proteome</keyword>
<keyword evidence="3" id="KW-0326">Glycosidase</keyword>
<dbReference type="PANTHER" id="PTHR12304:SF56">
    <property type="entry name" value="HYDROLASE, PUTATIVE (AFU_ORTHOLOGUE AFUA_1G11790)-RELATED"/>
    <property type="match status" value="1"/>
</dbReference>
<evidence type="ECO:0000313" key="6">
    <source>
        <dbReference type="Proteomes" id="UP000238350"/>
    </source>
</evidence>
<dbReference type="EMBL" id="NDIQ01000021">
    <property type="protein sequence ID" value="PRT54367.1"/>
    <property type="molecule type" value="Genomic_DNA"/>
</dbReference>
<dbReference type="SUPFAM" id="SSF53590">
    <property type="entry name" value="Nucleoside hydrolase"/>
    <property type="match status" value="1"/>
</dbReference>
<evidence type="ECO:0000313" key="5">
    <source>
        <dbReference type="EMBL" id="PRT54367.1"/>
    </source>
</evidence>
<dbReference type="OrthoDB" id="432381at2759"/>
<accession>A0A2T0FHD1</accession>
<dbReference type="Gene3D" id="3.90.245.10">
    <property type="entry name" value="Ribonucleoside hydrolase-like"/>
    <property type="match status" value="1"/>
</dbReference>
<protein>
    <submittedName>
        <fullName evidence="5">Inosine-uridine preferring nucleoside hydrolase</fullName>
    </submittedName>
</protein>
<comment type="caution">
    <text evidence="5">The sequence shown here is derived from an EMBL/GenBank/DDBJ whole genome shotgun (WGS) entry which is preliminary data.</text>
</comment>
<evidence type="ECO:0000259" key="4">
    <source>
        <dbReference type="Pfam" id="PF01156"/>
    </source>
</evidence>
<dbReference type="InterPro" id="IPR001910">
    <property type="entry name" value="Inosine/uridine_hydrolase_dom"/>
</dbReference>
<dbReference type="GO" id="GO:0005829">
    <property type="term" value="C:cytosol"/>
    <property type="evidence" value="ECO:0007669"/>
    <property type="project" value="TreeGrafter"/>
</dbReference>
<evidence type="ECO:0000256" key="3">
    <source>
        <dbReference type="ARBA" id="ARBA00023295"/>
    </source>
</evidence>
<dbReference type="InterPro" id="IPR023186">
    <property type="entry name" value="IUNH"/>
</dbReference>
<organism evidence="5 6">
    <name type="scientific">Wickerhamiella sorbophila</name>
    <dbReference type="NCBI Taxonomy" id="45607"/>
    <lineage>
        <taxon>Eukaryota</taxon>
        <taxon>Fungi</taxon>
        <taxon>Dikarya</taxon>
        <taxon>Ascomycota</taxon>
        <taxon>Saccharomycotina</taxon>
        <taxon>Dipodascomycetes</taxon>
        <taxon>Dipodascales</taxon>
        <taxon>Trichomonascaceae</taxon>
        <taxon>Wickerhamiella</taxon>
    </lineage>
</organism>
<dbReference type="InterPro" id="IPR036452">
    <property type="entry name" value="Ribo_hydro-like"/>
</dbReference>
<dbReference type="RefSeq" id="XP_024664312.1">
    <property type="nucleotide sequence ID" value="XM_024808544.1"/>
</dbReference>
<gene>
    <name evidence="5" type="ORF">B9G98_01987</name>
</gene>
<proteinExistence type="inferred from homology"/>
<dbReference type="PANTHER" id="PTHR12304">
    <property type="entry name" value="INOSINE-URIDINE PREFERRING NUCLEOSIDE HYDROLASE"/>
    <property type="match status" value="1"/>
</dbReference>
<comment type="similarity">
    <text evidence="1">Belongs to the IUNH family.</text>
</comment>
<sequence length="397" mass="43700">MPLIIDTDPGIDDMLALLLLLATPKATAELKLISLTYGNCALEATLVNALSLFYVVGKENEYRATIGLPEYTDQRPIIALGSRHPLNGVEAVNATDVHGNDGLGGSHQTHPEYTCPKEWVEMFSPGAKEPEETFPFRIGRQESHLEILDILRSEPENTVTILAVGPLTNVAKAAAADPQTFSRVKEILSMGGAVRITGNITPAAEFNVFADPLAASIVYALTSLRPQEMLPTGTSESYLQLPKPLDLTIFPLDITTKHVMTSKEIEQVLDSRIARHPGSWLLKWVKIWTKLSLEKMEVVYGWPDAPLQMHDPLTAAYSIDPANGWTLEELDIRVESAGSWCLGKTLTDDRSRGSIDNNPHDYHRWHMSGSGNKVKMVTGSPYPEFGSFLLETLSKLT</sequence>
<evidence type="ECO:0000256" key="2">
    <source>
        <dbReference type="ARBA" id="ARBA00022801"/>
    </source>
</evidence>
<name>A0A2T0FHD1_9ASCO</name>
<reference evidence="5 6" key="1">
    <citation type="submission" date="2017-04" db="EMBL/GenBank/DDBJ databases">
        <title>Genome sequencing of [Candida] sorbophila.</title>
        <authorList>
            <person name="Ahn J.O."/>
        </authorList>
    </citation>
    <scope>NUCLEOTIDE SEQUENCE [LARGE SCALE GENOMIC DNA]</scope>
    <source>
        <strain evidence="5 6">DS02</strain>
    </source>
</reference>
<dbReference type="GeneID" id="36515735"/>
<dbReference type="Proteomes" id="UP000238350">
    <property type="component" value="Unassembled WGS sequence"/>
</dbReference>
<keyword evidence="2 5" id="KW-0378">Hydrolase</keyword>
<dbReference type="AlphaFoldDB" id="A0A2T0FHD1"/>
<feature type="domain" description="Inosine/uridine-preferring nucleoside hydrolase" evidence="4">
    <location>
        <begin position="3"/>
        <end position="359"/>
    </location>
</feature>